<accession>A0A9N8VHP2</accession>
<evidence type="ECO:0000313" key="1">
    <source>
        <dbReference type="EMBL" id="CAG8450579.1"/>
    </source>
</evidence>
<comment type="caution">
    <text evidence="1">The sequence shown here is derived from an EMBL/GenBank/DDBJ whole genome shotgun (WGS) entry which is preliminary data.</text>
</comment>
<dbReference type="OrthoDB" id="2379842at2759"/>
<dbReference type="Gene3D" id="3.90.70.80">
    <property type="match status" value="1"/>
</dbReference>
<dbReference type="CDD" id="cd22744">
    <property type="entry name" value="OTU"/>
    <property type="match status" value="1"/>
</dbReference>
<reference evidence="1" key="1">
    <citation type="submission" date="2021-06" db="EMBL/GenBank/DDBJ databases">
        <authorList>
            <person name="Kallberg Y."/>
            <person name="Tangrot J."/>
            <person name="Rosling A."/>
        </authorList>
    </citation>
    <scope>NUCLEOTIDE SEQUENCE</scope>
    <source>
        <strain evidence="1">MA453B</strain>
    </source>
</reference>
<gene>
    <name evidence="1" type="ORF">DERYTH_LOCUS491</name>
</gene>
<evidence type="ECO:0000313" key="2">
    <source>
        <dbReference type="Proteomes" id="UP000789405"/>
    </source>
</evidence>
<organism evidence="1 2">
    <name type="scientific">Dentiscutata erythropus</name>
    <dbReference type="NCBI Taxonomy" id="1348616"/>
    <lineage>
        <taxon>Eukaryota</taxon>
        <taxon>Fungi</taxon>
        <taxon>Fungi incertae sedis</taxon>
        <taxon>Mucoromycota</taxon>
        <taxon>Glomeromycotina</taxon>
        <taxon>Glomeromycetes</taxon>
        <taxon>Diversisporales</taxon>
        <taxon>Gigasporaceae</taxon>
        <taxon>Dentiscutata</taxon>
    </lineage>
</organism>
<dbReference type="Proteomes" id="UP000789405">
    <property type="component" value="Unassembled WGS sequence"/>
</dbReference>
<dbReference type="EMBL" id="CAJVPY010000112">
    <property type="protein sequence ID" value="CAG8450579.1"/>
    <property type="molecule type" value="Genomic_DNA"/>
</dbReference>
<proteinExistence type="predicted"/>
<keyword evidence="2" id="KW-1185">Reference proteome</keyword>
<dbReference type="AlphaFoldDB" id="A0A9N8VHP2"/>
<name>A0A9N8VHP2_9GLOM</name>
<sequence length="111" mass="12966">MQKLDKIDEISRLSNTNDTNIDIYIPQNIILQIHDPKSDSNCRFRSLAIAIFGDEECWQKIKTKMIFYLNEQHDLYKKLEYDVSRLKEVLSYTDLGIASPNTGFILQNVHS</sequence>
<protein>
    <submittedName>
        <fullName evidence="1">17087_t:CDS:1</fullName>
    </submittedName>
</protein>